<dbReference type="InterPro" id="IPR011042">
    <property type="entry name" value="6-blade_b-propeller_TolB-like"/>
</dbReference>
<feature type="compositionally biased region" description="Basic residues" evidence="1">
    <location>
        <begin position="1101"/>
        <end position="1110"/>
    </location>
</feature>
<gene>
    <name evidence="2" type="ORF">OS493_006784</name>
</gene>
<accession>A0A9X0D6K2</accession>
<organism evidence="2 3">
    <name type="scientific">Desmophyllum pertusum</name>
    <dbReference type="NCBI Taxonomy" id="174260"/>
    <lineage>
        <taxon>Eukaryota</taxon>
        <taxon>Metazoa</taxon>
        <taxon>Cnidaria</taxon>
        <taxon>Anthozoa</taxon>
        <taxon>Hexacorallia</taxon>
        <taxon>Scleractinia</taxon>
        <taxon>Caryophylliina</taxon>
        <taxon>Caryophylliidae</taxon>
        <taxon>Desmophyllum</taxon>
    </lineage>
</organism>
<dbReference type="EMBL" id="MU825875">
    <property type="protein sequence ID" value="KAJ7386759.1"/>
    <property type="molecule type" value="Genomic_DNA"/>
</dbReference>
<dbReference type="Proteomes" id="UP001163046">
    <property type="component" value="Unassembled WGS sequence"/>
</dbReference>
<proteinExistence type="predicted"/>
<name>A0A9X0D6K2_9CNID</name>
<sequence length="1138" mass="127229">MTEQLTQPNPVTNWEHWPTLFSYCESLAEVATRKGYMFYLGGKRFGLKEHRDVIAPTHSYCNPGPSLSTLDSRILAPIYNSGPHLRNLMLLLTLLDSLDGVPCITAQGLKKYLVVTHYDGMPLNIGTFPRQENGETLFDGIDPSIKLETMRELYQGGNTAVHKFIAENCSWISEVKEFDVCDASGKVHVNIFTKFCSSGGDADSVKRELSEVLECVEACTNCILSGNAKNCKFPSLMEVCTRCKTLALEREPCISAKCIHVSSDQAPAQRKAHTELNQVVSNDIKDPSYRLYGFGLLHFCKNCISSLRHYRLTDMHDTFFVALLSSVWASNTTEAKKMKSIAPASVFAFRDAHSDEICYQTVSKPLEDIIKEYEAIVTTLIPEQYKPTAIEAKSHSILGRPLYIARNANGDFLWTDAEYEFVGMGNRHIPTKCIALGTWDQPGPAHQSPVLASKASFRHPAGIDVLTIEPGKNEIAFVCDKGNSCIRYIKGVHSFQREKFVGTLKIQPVPTNWKPEGLAVVGTDTIAVTEGTTLSLQAFDVALSSNGDLGVTDVQAHKIVILQQEVNDTYKVKRTIGTGSTGCSDGPAAKAQLSEPTGLCFDFGTAIFCCFGGSKNGYIKICTAVNFACNFMAKLREIYHAIGFLPKKEQNHLAQLGKNPTSPFVEGTNKLIDSLAYLESLIAQRKEHLKMATAGPEGTVYHITVQGFAETVKGLEAHIQSLEVLEEHDVLANFNLYAFVNESRKEHGFAKHKQKGQYRHPTVQQYVHSKGRHEVELIKKTCQCPHAYHTNTFSAYQPSHNSSLSSVKTIAQYQKWSEQFCLQQQQVSSEQTKEDLKVARMLNVLTKARPSQNIRDLYRYKCGYGPCVIIQKDMLLQGSADECQLRFPAFDELMRDLEIRRGENTTEIGRVPSSDYLFVPGDIVAVNPGTDDGIPSGDKWWLLQVNKPHASSRDRPGCQIFGFWLNETTSDESTSGKHCTLLPDSVKVYFGSIIKDNKIPVVVPVEELNSDWQNGHVVYTFTNEYCNKLDELSHAFRRELNLVESGVEESDVDSDSDDDGGQQSDIHEVELTAMQHRRRVVRNVEGQVLTSYRELSNPRPARQRQRRLQHLAHTERELEAERNCPEFDDHTGGDTEET</sequence>
<dbReference type="AlphaFoldDB" id="A0A9X0D6K2"/>
<reference evidence="2" key="1">
    <citation type="submission" date="2023-01" db="EMBL/GenBank/DDBJ databases">
        <title>Genome assembly of the deep-sea coral Lophelia pertusa.</title>
        <authorList>
            <person name="Herrera S."/>
            <person name="Cordes E."/>
        </authorList>
    </citation>
    <scope>NUCLEOTIDE SEQUENCE</scope>
    <source>
        <strain evidence="2">USNM1676648</strain>
        <tissue evidence="2">Polyp</tissue>
    </source>
</reference>
<evidence type="ECO:0000256" key="1">
    <source>
        <dbReference type="SAM" id="MobiDB-lite"/>
    </source>
</evidence>
<dbReference type="OrthoDB" id="5986458at2759"/>
<evidence type="ECO:0000313" key="3">
    <source>
        <dbReference type="Proteomes" id="UP001163046"/>
    </source>
</evidence>
<feature type="region of interest" description="Disordered" evidence="1">
    <location>
        <begin position="1092"/>
        <end position="1138"/>
    </location>
</feature>
<keyword evidence="3" id="KW-1185">Reference proteome</keyword>
<feature type="compositionally biased region" description="Basic and acidic residues" evidence="1">
    <location>
        <begin position="1112"/>
        <end position="1138"/>
    </location>
</feature>
<protein>
    <submittedName>
        <fullName evidence="2">Uncharacterized protein</fullName>
    </submittedName>
</protein>
<evidence type="ECO:0000313" key="2">
    <source>
        <dbReference type="EMBL" id="KAJ7386759.1"/>
    </source>
</evidence>
<dbReference type="Gene3D" id="2.120.10.30">
    <property type="entry name" value="TolB, C-terminal domain"/>
    <property type="match status" value="1"/>
</dbReference>
<comment type="caution">
    <text evidence="2">The sequence shown here is derived from an EMBL/GenBank/DDBJ whole genome shotgun (WGS) entry which is preliminary data.</text>
</comment>